<dbReference type="FunFam" id="3.40.50.1000:FF:000086">
    <property type="entry name" value="LD24878p"/>
    <property type="match status" value="1"/>
</dbReference>
<name>A0A8W8J2L3_MAGGI</name>
<accession>A0A8W8J2L3</accession>
<dbReference type="Proteomes" id="UP000005408">
    <property type="component" value="Unassembled WGS sequence"/>
</dbReference>
<evidence type="ECO:0000256" key="3">
    <source>
        <dbReference type="ARBA" id="ARBA00022801"/>
    </source>
</evidence>
<keyword evidence="5" id="KW-0007">Acetylation</keyword>
<organism evidence="7 8">
    <name type="scientific">Magallana gigas</name>
    <name type="common">Pacific oyster</name>
    <name type="synonym">Crassostrea gigas</name>
    <dbReference type="NCBI Taxonomy" id="29159"/>
    <lineage>
        <taxon>Eukaryota</taxon>
        <taxon>Metazoa</taxon>
        <taxon>Spiralia</taxon>
        <taxon>Lophotrochozoa</taxon>
        <taxon>Mollusca</taxon>
        <taxon>Bivalvia</taxon>
        <taxon>Autobranchia</taxon>
        <taxon>Pteriomorphia</taxon>
        <taxon>Ostreida</taxon>
        <taxon>Ostreoidea</taxon>
        <taxon>Ostreidae</taxon>
        <taxon>Magallana</taxon>
    </lineage>
</organism>
<dbReference type="PANTHER" id="PTHR12103:SF38">
    <property type="entry name" value="5'-NUCLEOTIDASE DOMAIN-CONTAINING PROTEIN 1"/>
    <property type="match status" value="1"/>
</dbReference>
<comment type="similarity">
    <text evidence="1">Belongs to the 5'(3')-deoxyribonucleotidase family.</text>
</comment>
<evidence type="ECO:0000313" key="8">
    <source>
        <dbReference type="Proteomes" id="UP000005408"/>
    </source>
</evidence>
<proteinExistence type="inferred from homology"/>
<evidence type="ECO:0000256" key="1">
    <source>
        <dbReference type="ARBA" id="ARBA00009589"/>
    </source>
</evidence>
<dbReference type="EnsemblMetazoa" id="G16963.1">
    <property type="protein sequence ID" value="G16963.1:cds"/>
    <property type="gene ID" value="G16963"/>
</dbReference>
<dbReference type="Gene3D" id="3.40.50.1000">
    <property type="entry name" value="HAD superfamily/HAD-like"/>
    <property type="match status" value="1"/>
</dbReference>
<evidence type="ECO:0000256" key="5">
    <source>
        <dbReference type="ARBA" id="ARBA00022990"/>
    </source>
</evidence>
<keyword evidence="8" id="KW-1185">Reference proteome</keyword>
<protein>
    <recommendedName>
        <fullName evidence="6">5'-nucleotidase domain-containing protein 1</fullName>
    </recommendedName>
</protein>
<dbReference type="PANTHER" id="PTHR12103">
    <property type="entry name" value="5'-NUCLEOTIDASE DOMAIN-CONTAINING"/>
    <property type="match status" value="1"/>
</dbReference>
<sequence length="463" mass="53433">SVLSLTGAMKNADDRNFCLADYDAIGFDLDNTLAKYKLVNLMNLIYETLCELLIKRGYSKNIKDNLCTHKDFICKGLFLDTEKGNILKLSHDGKILRCSHGTRMMDKAEIISVYGQDLQWEHFEEAIGCVKFHGEEYKYRLFETYFDIPAIVCCARIVDVLDEENGGPHDKYDFFKDVYDAIGDFYFPPSEGEEGLLFEGVRKKPEKYLQPCSNGVKDWLMELKGDNRVVFLMTSSKNRYAEMVVETVLGSDWKNYFDIYITYAKKTGGFFTKNEKFKEKEVTGKEVDSLEPNKTYSGGNYTDLKTFLEKQTKKSDPKVVYFGDCLCSDSFPAKVYGNWDVVLVLEEMEAEGYHPGLKDVLEPKRKVPKHEVNLYIDPEEEQYILSEGWGSFFYHEEEDPKHDKHMNTYWGRIISRYNAIAVPTVEYIAGMPINHRYKKFKESEVGNTDGFYPGKPKSLLSNI</sequence>
<dbReference type="SUPFAM" id="SSF56784">
    <property type="entry name" value="HAD-like"/>
    <property type="match status" value="1"/>
</dbReference>
<keyword evidence="2" id="KW-0479">Metal-binding</keyword>
<evidence type="ECO:0000313" key="7">
    <source>
        <dbReference type="EnsemblMetazoa" id="G16963.1:cds"/>
    </source>
</evidence>
<dbReference type="GO" id="GO:0008253">
    <property type="term" value="F:5'-nucleotidase activity"/>
    <property type="evidence" value="ECO:0007669"/>
    <property type="project" value="TreeGrafter"/>
</dbReference>
<dbReference type="Pfam" id="PF05761">
    <property type="entry name" value="5_nucleotid"/>
    <property type="match status" value="1"/>
</dbReference>
<dbReference type="GO" id="GO:0046872">
    <property type="term" value="F:metal ion binding"/>
    <property type="evidence" value="ECO:0007669"/>
    <property type="project" value="UniProtKB-KW"/>
</dbReference>
<reference evidence="7" key="1">
    <citation type="submission" date="2022-08" db="UniProtKB">
        <authorList>
            <consortium name="EnsemblMetazoa"/>
        </authorList>
    </citation>
    <scope>IDENTIFICATION</scope>
    <source>
        <strain evidence="7">05x7-T-G4-1.051#20</strain>
    </source>
</reference>
<keyword evidence="4" id="KW-0460">Magnesium</keyword>
<dbReference type="InterPro" id="IPR023214">
    <property type="entry name" value="HAD_sf"/>
</dbReference>
<dbReference type="InterPro" id="IPR036412">
    <property type="entry name" value="HAD-like_sf"/>
</dbReference>
<dbReference type="AlphaFoldDB" id="A0A8W8J2L3"/>
<dbReference type="InterPro" id="IPR008380">
    <property type="entry name" value="HAD-SF_hydro_IG_5-nucl"/>
</dbReference>
<keyword evidence="3" id="KW-0378">Hydrolase</keyword>
<evidence type="ECO:0000256" key="6">
    <source>
        <dbReference type="ARBA" id="ARBA00069357"/>
    </source>
</evidence>
<evidence type="ECO:0000256" key="4">
    <source>
        <dbReference type="ARBA" id="ARBA00022842"/>
    </source>
</evidence>
<evidence type="ECO:0000256" key="2">
    <source>
        <dbReference type="ARBA" id="ARBA00022723"/>
    </source>
</evidence>